<proteinExistence type="predicted"/>
<dbReference type="AlphaFoldDB" id="A0A521G1K7"/>
<evidence type="ECO:0000256" key="1">
    <source>
        <dbReference type="ARBA" id="ARBA00004127"/>
    </source>
</evidence>
<dbReference type="Proteomes" id="UP000316238">
    <property type="component" value="Unassembled WGS sequence"/>
</dbReference>
<protein>
    <submittedName>
        <fullName evidence="8">Uncharacterized protein</fullName>
    </submittedName>
</protein>
<feature type="transmembrane region" description="Helical" evidence="7">
    <location>
        <begin position="321"/>
        <end position="344"/>
    </location>
</feature>
<organism evidence="8 9">
    <name type="scientific">Candidatus Electronema aureum</name>
    <dbReference type="NCBI Taxonomy" id="2005002"/>
    <lineage>
        <taxon>Bacteria</taxon>
        <taxon>Pseudomonadati</taxon>
        <taxon>Thermodesulfobacteriota</taxon>
        <taxon>Desulfobulbia</taxon>
        <taxon>Desulfobulbales</taxon>
        <taxon>Desulfobulbaceae</taxon>
        <taxon>Candidatus Electronema</taxon>
    </lineage>
</organism>
<name>A0A521G1K7_9BACT</name>
<keyword evidence="6 7" id="KW-0472">Membrane</keyword>
<dbReference type="Pfam" id="PF07787">
    <property type="entry name" value="TMEM43"/>
    <property type="match status" value="1"/>
</dbReference>
<evidence type="ECO:0000256" key="2">
    <source>
        <dbReference type="ARBA" id="ARBA00004586"/>
    </source>
</evidence>
<dbReference type="GO" id="GO:0006629">
    <property type="term" value="P:lipid metabolic process"/>
    <property type="evidence" value="ECO:0007669"/>
    <property type="project" value="TreeGrafter"/>
</dbReference>
<sequence length="395" mass="42095">MSEDNYTEVTNESWFSRIGGAFKGIIFGFVLFIAAFPLLLWNEGRAVKTYKTLKEGSGTVISVPADKVTPANEGKLVHLSGKAVTEATLTDPIFAVSANALKLRREVEMYQWQESSKSETKKKLGGGTETVTEYSYSKVWSGNTVSSSSFKKSGHENPNSMPYHSEELVADNVTLGAFTLPSSLVSKISGSQALPISSELSLPQELEGKAKRHDGGFYLGADPSSPQVGDVRITFETVPPTDVSLAAQQVGSSFAPYQASTGDTIELLQAGTHTAAAMFQKAQSDNKLLTWILRAVGFFLMFAGLGMIFKVLSVLADVLPFLGNVIGAGTGIISFLIAAVLSLITIALAWVVYRPLFGIILLAVAVGLIVLVKGKLGTAKKQTTAAMPPPPPPRS</sequence>
<dbReference type="GO" id="GO:0071763">
    <property type="term" value="P:nuclear membrane organization"/>
    <property type="evidence" value="ECO:0007669"/>
    <property type="project" value="TreeGrafter"/>
</dbReference>
<accession>A0A521G1K7</accession>
<comment type="subcellular location">
    <subcellularLocation>
        <location evidence="1">Endomembrane system</location>
        <topology evidence="1">Multi-pass membrane protein</topology>
    </subcellularLocation>
    <subcellularLocation>
        <location evidence="2">Endoplasmic reticulum membrane</location>
    </subcellularLocation>
</comment>
<comment type="caution">
    <text evidence="8">The sequence shown here is derived from an EMBL/GenBank/DDBJ whole genome shotgun (WGS) entry which is preliminary data.</text>
</comment>
<evidence type="ECO:0000256" key="3">
    <source>
        <dbReference type="ARBA" id="ARBA00022692"/>
    </source>
</evidence>
<keyword evidence="3 7" id="KW-0812">Transmembrane</keyword>
<feature type="transmembrane region" description="Helical" evidence="7">
    <location>
        <begin position="288"/>
        <end position="309"/>
    </location>
</feature>
<keyword evidence="5 7" id="KW-1133">Transmembrane helix</keyword>
<keyword evidence="9" id="KW-1185">Reference proteome</keyword>
<evidence type="ECO:0000256" key="5">
    <source>
        <dbReference type="ARBA" id="ARBA00022989"/>
    </source>
</evidence>
<dbReference type="EMBL" id="NQJD01000015">
    <property type="protein sequence ID" value="TAA74909.1"/>
    <property type="molecule type" value="Genomic_DNA"/>
</dbReference>
<dbReference type="PANTHER" id="PTHR13416">
    <property type="match status" value="1"/>
</dbReference>
<dbReference type="GO" id="GO:0012505">
    <property type="term" value="C:endomembrane system"/>
    <property type="evidence" value="ECO:0007669"/>
    <property type="project" value="UniProtKB-SubCell"/>
</dbReference>
<feature type="transmembrane region" description="Helical" evidence="7">
    <location>
        <begin position="20"/>
        <end position="41"/>
    </location>
</feature>
<evidence type="ECO:0000256" key="6">
    <source>
        <dbReference type="ARBA" id="ARBA00023136"/>
    </source>
</evidence>
<dbReference type="PANTHER" id="PTHR13416:SF2">
    <property type="entry name" value="TRANSMEMBRANE PROTEIN 43"/>
    <property type="match status" value="1"/>
</dbReference>
<reference evidence="8" key="1">
    <citation type="submission" date="2017-07" db="EMBL/GenBank/DDBJ databases">
        <title>The cable genome - Insights into the physiology and evolution of filamentous bacteria capable of sulfide oxidation via long distance electron transfer.</title>
        <authorList>
            <person name="Thorup C."/>
            <person name="Bjerg J.T."/>
            <person name="Schreiber L."/>
            <person name="Nielsen L.P."/>
            <person name="Kjeldsen K.U."/>
            <person name="Boesen T."/>
            <person name="Boggild A."/>
            <person name="Meysman F."/>
            <person name="Geelhoed J."/>
            <person name="Schramm A."/>
        </authorList>
    </citation>
    <scope>NUCLEOTIDE SEQUENCE [LARGE SCALE GENOMIC DNA]</scope>
    <source>
        <strain evidence="8">GS</strain>
    </source>
</reference>
<evidence type="ECO:0000256" key="7">
    <source>
        <dbReference type="SAM" id="Phobius"/>
    </source>
</evidence>
<gene>
    <name evidence="8" type="ORF">CDV28_11544</name>
</gene>
<dbReference type="InterPro" id="IPR012430">
    <property type="entry name" value="TMEM43_fam"/>
</dbReference>
<keyword evidence="4" id="KW-0256">Endoplasmic reticulum</keyword>
<feature type="transmembrane region" description="Helical" evidence="7">
    <location>
        <begin position="351"/>
        <end position="372"/>
    </location>
</feature>
<evidence type="ECO:0000313" key="9">
    <source>
        <dbReference type="Proteomes" id="UP000316238"/>
    </source>
</evidence>
<evidence type="ECO:0000256" key="4">
    <source>
        <dbReference type="ARBA" id="ARBA00022824"/>
    </source>
</evidence>
<evidence type="ECO:0000313" key="8">
    <source>
        <dbReference type="EMBL" id="TAA74909.1"/>
    </source>
</evidence>